<dbReference type="NCBIfam" id="NF009466">
    <property type="entry name" value="PRK12826.1-2"/>
    <property type="match status" value="1"/>
</dbReference>
<gene>
    <name evidence="3" type="primary">budC</name>
    <name evidence="3" type="ORF">ROG8370_03564</name>
</gene>
<dbReference type="PANTHER" id="PTHR42760">
    <property type="entry name" value="SHORT-CHAIN DEHYDROGENASES/REDUCTASES FAMILY MEMBER"/>
    <property type="match status" value="1"/>
</dbReference>
<dbReference type="EC" id="1.1.1.304" evidence="3"/>
<proteinExistence type="inferred from homology"/>
<dbReference type="Pfam" id="PF13561">
    <property type="entry name" value="adh_short_C2"/>
    <property type="match status" value="1"/>
</dbReference>
<comment type="similarity">
    <text evidence="1">Belongs to the short-chain dehydrogenases/reductases (SDR) family.</text>
</comment>
<sequence>MNDHPIEAKKAMTDMRLPGLEGKKVVITAGAGGIGFAIARQLYAQGARVAICDVDADALKRASDTLGGCIAEQADVSDEAAVEAFFDKVKTGLGGLDALVNNAGIAGPTGNIEDLSPDEWRRCIDICLTGQFLCARQAIPMIKAAGGGALVNMGSAASKHGYAYRTPYSAAKFGVIGLTQSLAKELGPDNIRVNAVLPGIVEGPRMDGVIRARAEATGVSFDAMREEYLKNISLRRMVSPDDVATTVAMLISDLGNNLSGQSLAVDGNVETL</sequence>
<dbReference type="PROSITE" id="PS00061">
    <property type="entry name" value="ADH_SHORT"/>
    <property type="match status" value="1"/>
</dbReference>
<evidence type="ECO:0000256" key="1">
    <source>
        <dbReference type="ARBA" id="ARBA00006484"/>
    </source>
</evidence>
<evidence type="ECO:0000313" key="3">
    <source>
        <dbReference type="EMBL" id="SLN73004.1"/>
    </source>
</evidence>
<dbReference type="PRINTS" id="PR00080">
    <property type="entry name" value="SDRFAMILY"/>
</dbReference>
<evidence type="ECO:0000313" key="4">
    <source>
        <dbReference type="Proteomes" id="UP000194012"/>
    </source>
</evidence>
<organism evidence="3 4">
    <name type="scientific">Roseovarius gaetbuli</name>
    <dbReference type="NCBI Taxonomy" id="1356575"/>
    <lineage>
        <taxon>Bacteria</taxon>
        <taxon>Pseudomonadati</taxon>
        <taxon>Pseudomonadota</taxon>
        <taxon>Alphaproteobacteria</taxon>
        <taxon>Rhodobacterales</taxon>
        <taxon>Roseobacteraceae</taxon>
        <taxon>Roseovarius</taxon>
    </lineage>
</organism>
<name>A0A1X7A8U4_9RHOB</name>
<keyword evidence="4" id="KW-1185">Reference proteome</keyword>
<dbReference type="InterPro" id="IPR002347">
    <property type="entry name" value="SDR_fam"/>
</dbReference>
<dbReference type="RefSeq" id="WP_245827483.1">
    <property type="nucleotide sequence ID" value="NZ_FWFJ01000054.1"/>
</dbReference>
<dbReference type="PANTHER" id="PTHR42760:SF133">
    <property type="entry name" value="3-OXOACYL-[ACYL-CARRIER-PROTEIN] REDUCTASE"/>
    <property type="match status" value="1"/>
</dbReference>
<dbReference type="EMBL" id="FWFJ01000054">
    <property type="protein sequence ID" value="SLN73004.1"/>
    <property type="molecule type" value="Genomic_DNA"/>
</dbReference>
<dbReference type="PRINTS" id="PR00081">
    <property type="entry name" value="GDHRDH"/>
</dbReference>
<accession>A0A1X7A8U4</accession>
<reference evidence="4" key="1">
    <citation type="submission" date="2017-03" db="EMBL/GenBank/DDBJ databases">
        <authorList>
            <person name="Rodrigo-Torres L."/>
            <person name="Arahal R.D."/>
            <person name="Lucena T."/>
        </authorList>
    </citation>
    <scope>NUCLEOTIDE SEQUENCE [LARGE SCALE GENOMIC DNA]</scope>
    <source>
        <strain evidence="4">CECT 8370</strain>
    </source>
</reference>
<protein>
    <submittedName>
        <fullName evidence="3">Diacetyl reductase [(S)-acetoin forming]</fullName>
        <ecNumber evidence="3">1.1.1.304</ecNumber>
    </submittedName>
</protein>
<evidence type="ECO:0000256" key="2">
    <source>
        <dbReference type="ARBA" id="ARBA00023002"/>
    </source>
</evidence>
<dbReference type="InterPro" id="IPR036291">
    <property type="entry name" value="NAD(P)-bd_dom_sf"/>
</dbReference>
<dbReference type="SUPFAM" id="SSF51735">
    <property type="entry name" value="NAD(P)-binding Rossmann-fold domains"/>
    <property type="match status" value="1"/>
</dbReference>
<keyword evidence="2 3" id="KW-0560">Oxidoreductase</keyword>
<dbReference type="CDD" id="cd05233">
    <property type="entry name" value="SDR_c"/>
    <property type="match status" value="1"/>
</dbReference>
<dbReference type="Gene3D" id="3.40.50.720">
    <property type="entry name" value="NAD(P)-binding Rossmann-like Domain"/>
    <property type="match status" value="1"/>
</dbReference>
<dbReference type="InterPro" id="IPR020904">
    <property type="entry name" value="Sc_DH/Rdtase_CS"/>
</dbReference>
<dbReference type="AlphaFoldDB" id="A0A1X7A8U4"/>
<dbReference type="Proteomes" id="UP000194012">
    <property type="component" value="Unassembled WGS sequence"/>
</dbReference>
<dbReference type="GO" id="GO:0052588">
    <property type="term" value="F:diacetyl reductase ((S)-acetoin forming) (NAD+) activity"/>
    <property type="evidence" value="ECO:0007669"/>
    <property type="project" value="UniProtKB-EC"/>
</dbReference>
<dbReference type="FunFam" id="3.40.50.720:FF:000084">
    <property type="entry name" value="Short-chain dehydrogenase reductase"/>
    <property type="match status" value="1"/>
</dbReference>